<dbReference type="InterPro" id="IPR005646">
    <property type="entry name" value="FapA"/>
</dbReference>
<dbReference type="SMART" id="SM01245">
    <property type="entry name" value="Jag_N"/>
    <property type="match status" value="1"/>
</dbReference>
<feature type="domain" description="RNA-binding protein KhpB N-terminal" evidence="1">
    <location>
        <begin position="5"/>
        <end position="52"/>
    </location>
</feature>
<dbReference type="InterPro" id="IPR038247">
    <property type="entry name" value="Jag_N_dom_sf"/>
</dbReference>
<organism evidence="2 3">
    <name type="scientific">Clostridium acidisoli DSM 12555</name>
    <dbReference type="NCBI Taxonomy" id="1121291"/>
    <lineage>
        <taxon>Bacteria</taxon>
        <taxon>Bacillati</taxon>
        <taxon>Bacillota</taxon>
        <taxon>Clostridia</taxon>
        <taxon>Eubacteriales</taxon>
        <taxon>Clostridiaceae</taxon>
        <taxon>Clostridium</taxon>
    </lineage>
</organism>
<dbReference type="InterPro" id="IPR046865">
    <property type="entry name" value="FapA_b_solenoid"/>
</dbReference>
<evidence type="ECO:0000259" key="1">
    <source>
        <dbReference type="SMART" id="SM01245"/>
    </source>
</evidence>
<dbReference type="PANTHER" id="PTHR38032:SF1">
    <property type="entry name" value="RNA-BINDING PROTEIN KHPB N-TERMINAL DOMAIN-CONTAINING PROTEIN"/>
    <property type="match status" value="1"/>
</dbReference>
<sequence>MGEKMYRSSSLKECIDEACKELGIREDELQYEIIEEKKWLFKKSVSILVKTIETESKEKLKNEDILENEDINCKKHGTLRIENGKIIVKDPEEDGEPALLIPSLKVKLIVDGEEKKRKTYVKSINKIEVIIEEHPEPKRSIEISTSANNLEAYAKVIYREKIKYKLRDVNESESVTLDVEEADREYPPTYKKDEIINILKENRIVYGILEDNIKKCCDIQGAEHLLIAKGQEVINDTDDVLEFKFEINDVKPFSEDRNGTVDFKSIGFVDSVEKGSILAIKIDGKNGEDGIDIYGHKIKKNNGKKINIIIGEGCLFQDENTVIADRNGKPKFLNNKISVVNVHEISTDVDINTGNIKFNGDILIRGDIKEGMLVESGNSIEVLKNMENSQIHAKGNVTVAQNVIFSTILAGGEDITKLQELDMYTSLNENIIKLIEATKQVKDYKLLGEKISYGEITKALIENKFKKLQNICIEILKYKSFEESELIDLRKLLKDKLLGLGPLQIKSSDELTDISLLLINNIDEIKDRLAMPVSVTIGYLQDSTVQSSGNVIISGKGQYVSKIIAKDYVRFLQPNSIARGGIVKANDEIKCGTIGSLGGVSTKIMVGASGKIYAEIAYQNTTFVIGNREYVFEEPCKEIRAYLDSKGDMVVDKLLL</sequence>
<dbReference type="Pfam" id="PF14804">
    <property type="entry name" value="Jag_N"/>
    <property type="match status" value="1"/>
</dbReference>
<evidence type="ECO:0000313" key="2">
    <source>
        <dbReference type="EMBL" id="SMC18033.1"/>
    </source>
</evidence>
<proteinExistence type="predicted"/>
<dbReference type="Proteomes" id="UP000192468">
    <property type="component" value="Unassembled WGS sequence"/>
</dbReference>
<dbReference type="InterPro" id="IPR032782">
    <property type="entry name" value="KhpB_N"/>
</dbReference>
<dbReference type="EMBL" id="FWXH01000002">
    <property type="protein sequence ID" value="SMC18033.1"/>
    <property type="molecule type" value="Genomic_DNA"/>
</dbReference>
<protein>
    <recommendedName>
        <fullName evidence="1">RNA-binding protein KhpB N-terminal domain-containing protein</fullName>
    </recommendedName>
</protein>
<evidence type="ECO:0000313" key="3">
    <source>
        <dbReference type="Proteomes" id="UP000192468"/>
    </source>
</evidence>
<name>A0A1W1X2I2_9CLOT</name>
<keyword evidence="3" id="KW-1185">Reference proteome</keyword>
<dbReference type="PANTHER" id="PTHR38032">
    <property type="entry name" value="POLYMERASE-RELATED"/>
    <property type="match status" value="1"/>
</dbReference>
<dbReference type="AlphaFoldDB" id="A0A1W1X2I2"/>
<dbReference type="Gene3D" id="3.30.30.80">
    <property type="entry name" value="probable RNA-binding protein from clostridium symbiosum atcc 14940"/>
    <property type="match status" value="1"/>
</dbReference>
<gene>
    <name evidence="2" type="ORF">SAMN02745134_00479</name>
</gene>
<dbReference type="STRING" id="1121291.SAMN02745134_00479"/>
<dbReference type="Pfam" id="PF20250">
    <property type="entry name" value="FapA_N"/>
    <property type="match status" value="1"/>
</dbReference>
<dbReference type="Pfam" id="PF03961">
    <property type="entry name" value="FapA"/>
    <property type="match status" value="1"/>
</dbReference>
<reference evidence="2 3" key="1">
    <citation type="submission" date="2017-04" db="EMBL/GenBank/DDBJ databases">
        <authorList>
            <person name="Afonso C.L."/>
            <person name="Miller P.J."/>
            <person name="Scott M.A."/>
            <person name="Spackman E."/>
            <person name="Goraichik I."/>
            <person name="Dimitrov K.M."/>
            <person name="Suarez D.L."/>
            <person name="Swayne D.E."/>
        </authorList>
    </citation>
    <scope>NUCLEOTIDE SEQUENCE [LARGE SCALE GENOMIC DNA]</scope>
    <source>
        <strain evidence="2 3">DSM 12555</strain>
    </source>
</reference>
<dbReference type="InterPro" id="IPR046866">
    <property type="entry name" value="FapA_N"/>
</dbReference>
<accession>A0A1W1X2I2</accession>